<dbReference type="InterPro" id="IPR013217">
    <property type="entry name" value="Methyltransf_12"/>
</dbReference>
<proteinExistence type="predicted"/>
<keyword evidence="3" id="KW-1185">Reference proteome</keyword>
<protein>
    <submittedName>
        <fullName evidence="2">Class I SAM-dependent methyltransferase</fullName>
    </submittedName>
</protein>
<dbReference type="Pfam" id="PF08242">
    <property type="entry name" value="Methyltransf_12"/>
    <property type="match status" value="1"/>
</dbReference>
<keyword evidence="2" id="KW-0808">Transferase</keyword>
<comment type="caution">
    <text evidence="2">The sequence shown here is derived from an EMBL/GenBank/DDBJ whole genome shotgun (WGS) entry which is preliminary data.</text>
</comment>
<dbReference type="GO" id="GO:0008168">
    <property type="term" value="F:methyltransferase activity"/>
    <property type="evidence" value="ECO:0007669"/>
    <property type="project" value="UniProtKB-KW"/>
</dbReference>
<sequence length="197" mass="22335">MKIYDKAYFDKWYRDGRHRVISSGVLARKAALAVGLAEYYLGRPIRNVLDVGCGEGAWYKPLRALRPQASYLGLDSSEYAIARWGRQRNLRLASFGDLGQLRLGERYDLIICADVMHYLRAPELRRGLDGIVDQLEGLAYLEVYTTADRLDGDMVGFQRRTPRWYRQVFAEAGLLSVGSQGWVGPRQAPWITAMEAG</sequence>
<dbReference type="SUPFAM" id="SSF53335">
    <property type="entry name" value="S-adenosyl-L-methionine-dependent methyltransferases"/>
    <property type="match status" value="1"/>
</dbReference>
<reference evidence="2" key="1">
    <citation type="submission" date="2022-07" db="EMBL/GenBank/DDBJ databases">
        <title>Tahibacter sp., a new gammaproteobacterium isolated from the silt sample collected at pig farm.</title>
        <authorList>
            <person name="Chen H."/>
        </authorList>
    </citation>
    <scope>NUCLEOTIDE SEQUENCE</scope>
    <source>
        <strain evidence="2">P2K</strain>
    </source>
</reference>
<organism evidence="2 3">
    <name type="scientific">Tahibacter harae</name>
    <dbReference type="NCBI Taxonomy" id="2963937"/>
    <lineage>
        <taxon>Bacteria</taxon>
        <taxon>Pseudomonadati</taxon>
        <taxon>Pseudomonadota</taxon>
        <taxon>Gammaproteobacteria</taxon>
        <taxon>Lysobacterales</taxon>
        <taxon>Rhodanobacteraceae</taxon>
        <taxon>Tahibacter</taxon>
    </lineage>
</organism>
<evidence type="ECO:0000313" key="3">
    <source>
        <dbReference type="Proteomes" id="UP001165498"/>
    </source>
</evidence>
<evidence type="ECO:0000259" key="1">
    <source>
        <dbReference type="Pfam" id="PF08242"/>
    </source>
</evidence>
<dbReference type="Gene3D" id="3.40.50.150">
    <property type="entry name" value="Vaccinia Virus protein VP39"/>
    <property type="match status" value="1"/>
</dbReference>
<dbReference type="Proteomes" id="UP001165498">
    <property type="component" value="Unassembled WGS sequence"/>
</dbReference>
<gene>
    <name evidence="2" type="ORF">NM961_07985</name>
</gene>
<dbReference type="GO" id="GO:0032259">
    <property type="term" value="P:methylation"/>
    <property type="evidence" value="ECO:0007669"/>
    <property type="project" value="UniProtKB-KW"/>
</dbReference>
<dbReference type="CDD" id="cd02440">
    <property type="entry name" value="AdoMet_MTases"/>
    <property type="match status" value="1"/>
</dbReference>
<dbReference type="EMBL" id="JANFQO010000006">
    <property type="protein sequence ID" value="MCQ4164648.1"/>
    <property type="molecule type" value="Genomic_DNA"/>
</dbReference>
<accession>A0ABT1QQV3</accession>
<dbReference type="InterPro" id="IPR029063">
    <property type="entry name" value="SAM-dependent_MTases_sf"/>
</dbReference>
<feature type="domain" description="Methyltransferase type 12" evidence="1">
    <location>
        <begin position="49"/>
        <end position="132"/>
    </location>
</feature>
<name>A0ABT1QQV3_9GAMM</name>
<dbReference type="RefSeq" id="WP_255913526.1">
    <property type="nucleotide sequence ID" value="NZ_JANFQO010000006.1"/>
</dbReference>
<evidence type="ECO:0000313" key="2">
    <source>
        <dbReference type="EMBL" id="MCQ4164648.1"/>
    </source>
</evidence>
<keyword evidence="2" id="KW-0489">Methyltransferase</keyword>